<accession>A0A8T1JUF1</accession>
<gene>
    <name evidence="2" type="ORF">PC115_g20002</name>
</gene>
<reference evidence="2" key="1">
    <citation type="submission" date="2018-10" db="EMBL/GenBank/DDBJ databases">
        <title>Effector identification in a new, highly contiguous assembly of the strawberry crown rot pathogen Phytophthora cactorum.</title>
        <authorList>
            <person name="Armitage A.D."/>
            <person name="Nellist C.F."/>
            <person name="Bates H."/>
            <person name="Vickerstaff R.J."/>
            <person name="Harrison R.J."/>
        </authorList>
    </citation>
    <scope>NUCLEOTIDE SEQUENCE</scope>
    <source>
        <strain evidence="2">4032</strain>
    </source>
</reference>
<feature type="region of interest" description="Disordered" evidence="1">
    <location>
        <begin position="1"/>
        <end position="97"/>
    </location>
</feature>
<proteinExistence type="predicted"/>
<dbReference type="Proteomes" id="UP000774804">
    <property type="component" value="Unassembled WGS sequence"/>
</dbReference>
<feature type="compositionally biased region" description="Low complexity" evidence="1">
    <location>
        <begin position="1"/>
        <end position="35"/>
    </location>
</feature>
<evidence type="ECO:0000256" key="1">
    <source>
        <dbReference type="SAM" id="MobiDB-lite"/>
    </source>
</evidence>
<evidence type="ECO:0000313" key="3">
    <source>
        <dbReference type="Proteomes" id="UP000774804"/>
    </source>
</evidence>
<dbReference type="AlphaFoldDB" id="A0A8T1JUF1"/>
<feature type="compositionally biased region" description="Acidic residues" evidence="1">
    <location>
        <begin position="60"/>
        <end position="71"/>
    </location>
</feature>
<name>A0A8T1JUF1_9STRA</name>
<evidence type="ECO:0000313" key="2">
    <source>
        <dbReference type="EMBL" id="KAG2888566.1"/>
    </source>
</evidence>
<protein>
    <submittedName>
        <fullName evidence="2">Uncharacterized protein</fullName>
    </submittedName>
</protein>
<dbReference type="EMBL" id="RCMI01001207">
    <property type="protein sequence ID" value="KAG2888566.1"/>
    <property type="molecule type" value="Genomic_DNA"/>
</dbReference>
<comment type="caution">
    <text evidence="2">The sequence shown here is derived from an EMBL/GenBank/DDBJ whole genome shotgun (WGS) entry which is preliminary data.</text>
</comment>
<sequence>MYLAAVSVADVPSPGAASPPGSASGEPGAANAASSDPTNVESDNDDASVRGQTSTPTPENPEEGGEDENDLDVTITAVDEEADELVARRERRRAWRI</sequence>
<organism evidence="2 3">
    <name type="scientific">Phytophthora cactorum</name>
    <dbReference type="NCBI Taxonomy" id="29920"/>
    <lineage>
        <taxon>Eukaryota</taxon>
        <taxon>Sar</taxon>
        <taxon>Stramenopiles</taxon>
        <taxon>Oomycota</taxon>
        <taxon>Peronosporomycetes</taxon>
        <taxon>Peronosporales</taxon>
        <taxon>Peronosporaceae</taxon>
        <taxon>Phytophthora</taxon>
    </lineage>
</organism>